<evidence type="ECO:0000313" key="3">
    <source>
        <dbReference type="Proteomes" id="UP000515292"/>
    </source>
</evidence>
<feature type="transmembrane region" description="Helical" evidence="1">
    <location>
        <begin position="70"/>
        <end position="93"/>
    </location>
</feature>
<gene>
    <name evidence="2" type="ORF">H3309_02705</name>
</gene>
<proteinExistence type="predicted"/>
<keyword evidence="3" id="KW-1185">Reference proteome</keyword>
<sequence>MTPEKLFSLANGFAMLGWLALALLTPFRRPLAIQLARWVAAITCGFYATLLIHGLAFGQGAPEGAGFTSLAGVMLLFQTPQAVLAGWAHYLAFDLFVATWEAEDAERSNVPTWALYPCFFLTLMSGPIGLLLYLSIRAFRQRR</sequence>
<keyword evidence="1" id="KW-0812">Transmembrane</keyword>
<feature type="transmembrane region" description="Helical" evidence="1">
    <location>
        <begin position="38"/>
        <end position="58"/>
    </location>
</feature>
<dbReference type="InterPro" id="IPR025461">
    <property type="entry name" value="ABA4-like"/>
</dbReference>
<keyword evidence="1" id="KW-1133">Transmembrane helix</keyword>
<reference evidence="2 3" key="1">
    <citation type="submission" date="2020-07" db="EMBL/GenBank/DDBJ databases">
        <title>Complete genome sequence for Sandaracinobacter sp. M6.</title>
        <authorList>
            <person name="Tang Y."/>
            <person name="Liu Q."/>
            <person name="Guo Z."/>
            <person name="Lei P."/>
            <person name="Huang B."/>
        </authorList>
    </citation>
    <scope>NUCLEOTIDE SEQUENCE [LARGE SCALE GENOMIC DNA]</scope>
    <source>
        <strain evidence="2 3">M6</strain>
    </source>
</reference>
<dbReference type="KEGG" id="sand:H3309_02705"/>
<keyword evidence="1" id="KW-0472">Membrane</keyword>
<protein>
    <submittedName>
        <fullName evidence="2">DUF4281 domain-containing protein</fullName>
    </submittedName>
</protein>
<dbReference type="RefSeq" id="WP_182297255.1">
    <property type="nucleotide sequence ID" value="NZ_CP059851.1"/>
</dbReference>
<dbReference type="AlphaFoldDB" id="A0A7G5IJ90"/>
<organism evidence="2 3">
    <name type="scientific">Sandaracinobacteroides saxicola</name>
    <dbReference type="NCBI Taxonomy" id="2759707"/>
    <lineage>
        <taxon>Bacteria</taxon>
        <taxon>Pseudomonadati</taxon>
        <taxon>Pseudomonadota</taxon>
        <taxon>Alphaproteobacteria</taxon>
        <taxon>Sphingomonadales</taxon>
        <taxon>Sphingosinicellaceae</taxon>
        <taxon>Sandaracinobacteroides</taxon>
    </lineage>
</organism>
<evidence type="ECO:0000313" key="2">
    <source>
        <dbReference type="EMBL" id="QMW23432.1"/>
    </source>
</evidence>
<dbReference type="Proteomes" id="UP000515292">
    <property type="component" value="Chromosome"/>
</dbReference>
<dbReference type="EMBL" id="CP059851">
    <property type="protein sequence ID" value="QMW23432.1"/>
    <property type="molecule type" value="Genomic_DNA"/>
</dbReference>
<feature type="transmembrane region" description="Helical" evidence="1">
    <location>
        <begin position="113"/>
        <end position="134"/>
    </location>
</feature>
<dbReference type="Pfam" id="PF14108">
    <property type="entry name" value="ABA4-like"/>
    <property type="match status" value="1"/>
</dbReference>
<name>A0A7G5IJ90_9SPHN</name>
<evidence type="ECO:0000256" key="1">
    <source>
        <dbReference type="SAM" id="Phobius"/>
    </source>
</evidence>
<accession>A0A7G5IJ90</accession>